<dbReference type="Gene3D" id="3.30.530.20">
    <property type="match status" value="1"/>
</dbReference>
<dbReference type="SUPFAM" id="SSF55961">
    <property type="entry name" value="Bet v1-like"/>
    <property type="match status" value="1"/>
</dbReference>
<feature type="signal peptide" evidence="1">
    <location>
        <begin position="1"/>
        <end position="23"/>
    </location>
</feature>
<dbReference type="PANTHER" id="PTHR39332:SF7">
    <property type="entry name" value="SRPBCC FAMILY PROTEIN"/>
    <property type="match status" value="1"/>
</dbReference>
<proteinExistence type="predicted"/>
<dbReference type="InterPro" id="IPR023393">
    <property type="entry name" value="START-like_dom_sf"/>
</dbReference>
<dbReference type="CDD" id="cd07821">
    <property type="entry name" value="PYR_PYL_RCAR_like"/>
    <property type="match status" value="1"/>
</dbReference>
<organism evidence="2 3">
    <name type="scientific">Roseivirga misakiensis</name>
    <dbReference type="NCBI Taxonomy" id="1563681"/>
    <lineage>
        <taxon>Bacteria</taxon>
        <taxon>Pseudomonadati</taxon>
        <taxon>Bacteroidota</taxon>
        <taxon>Cytophagia</taxon>
        <taxon>Cytophagales</taxon>
        <taxon>Roseivirgaceae</taxon>
        <taxon>Roseivirga</taxon>
    </lineage>
</organism>
<evidence type="ECO:0000256" key="1">
    <source>
        <dbReference type="SAM" id="SignalP"/>
    </source>
</evidence>
<sequence>MKTIKSIVLAVLLLTGVSVSTNAQNMDAKMIHSKEINKSADEVWRVLRKMDDIDKYSSSIAKVDWEGNKGIGGIRVCWTPDGKGYFKERIVGFDDANRSYTYSLLEGAPVKGMINTFKVVDIGYNKSKIVWWTNYEEFVKNPNMTKDQFHGFMKMNVTEMADKVASAAKASK</sequence>
<dbReference type="OrthoDB" id="1163489at2"/>
<dbReference type="Proteomes" id="UP000095552">
    <property type="component" value="Unassembled WGS sequence"/>
</dbReference>
<accession>A0A1E5SZS2</accession>
<evidence type="ECO:0000313" key="2">
    <source>
        <dbReference type="EMBL" id="OEK04621.1"/>
    </source>
</evidence>
<keyword evidence="1" id="KW-0732">Signal</keyword>
<comment type="caution">
    <text evidence="2">The sequence shown here is derived from an EMBL/GenBank/DDBJ whole genome shotgun (WGS) entry which is preliminary data.</text>
</comment>
<gene>
    <name evidence="2" type="ORF">BFP71_14290</name>
</gene>
<protein>
    <recommendedName>
        <fullName evidence="4">Polyketide cyclase</fullName>
    </recommendedName>
</protein>
<dbReference type="RefSeq" id="WP_069836125.1">
    <property type="nucleotide sequence ID" value="NZ_MDGQ01000005.1"/>
</dbReference>
<dbReference type="InterPro" id="IPR019587">
    <property type="entry name" value="Polyketide_cyclase/dehydratase"/>
</dbReference>
<dbReference type="STRING" id="1563681.BFP71_14290"/>
<keyword evidence="3" id="KW-1185">Reference proteome</keyword>
<dbReference type="PANTHER" id="PTHR39332">
    <property type="entry name" value="BLL4707 PROTEIN"/>
    <property type="match status" value="1"/>
</dbReference>
<evidence type="ECO:0008006" key="4">
    <source>
        <dbReference type="Google" id="ProtNLM"/>
    </source>
</evidence>
<dbReference type="EMBL" id="MDGQ01000005">
    <property type="protein sequence ID" value="OEK04621.1"/>
    <property type="molecule type" value="Genomic_DNA"/>
</dbReference>
<name>A0A1E5SZS2_9BACT</name>
<feature type="chain" id="PRO_5009185756" description="Polyketide cyclase" evidence="1">
    <location>
        <begin position="24"/>
        <end position="172"/>
    </location>
</feature>
<dbReference type="AlphaFoldDB" id="A0A1E5SZS2"/>
<dbReference type="Pfam" id="PF10604">
    <property type="entry name" value="Polyketide_cyc2"/>
    <property type="match status" value="1"/>
</dbReference>
<reference evidence="2 3" key="1">
    <citation type="submission" date="2016-08" db="EMBL/GenBank/DDBJ databases">
        <title>Draft genome of Fabibacter sp. strain SK-8.</title>
        <authorList>
            <person name="Wong S.-K."/>
            <person name="Hamasaki K."/>
            <person name="Yoshizawa S."/>
        </authorList>
    </citation>
    <scope>NUCLEOTIDE SEQUENCE [LARGE SCALE GENOMIC DNA]</scope>
    <source>
        <strain evidence="2 3">SK-8</strain>
    </source>
</reference>
<evidence type="ECO:0000313" key="3">
    <source>
        <dbReference type="Proteomes" id="UP000095552"/>
    </source>
</evidence>